<reference evidence="7 8" key="1">
    <citation type="submission" date="2019-02" db="EMBL/GenBank/DDBJ databases">
        <title>Deep-cultivation of Planctomycetes and their phenomic and genomic characterization uncovers novel biology.</title>
        <authorList>
            <person name="Wiegand S."/>
            <person name="Jogler M."/>
            <person name="Boedeker C."/>
            <person name="Pinto D."/>
            <person name="Vollmers J."/>
            <person name="Rivas-Marin E."/>
            <person name="Kohn T."/>
            <person name="Peeters S.H."/>
            <person name="Heuer A."/>
            <person name="Rast P."/>
            <person name="Oberbeckmann S."/>
            <person name="Bunk B."/>
            <person name="Jeske O."/>
            <person name="Meyerdierks A."/>
            <person name="Storesund J.E."/>
            <person name="Kallscheuer N."/>
            <person name="Luecker S."/>
            <person name="Lage O.M."/>
            <person name="Pohl T."/>
            <person name="Merkel B.J."/>
            <person name="Hornburger P."/>
            <person name="Mueller R.-W."/>
            <person name="Bruemmer F."/>
            <person name="Labrenz M."/>
            <person name="Spormann A.M."/>
            <person name="Op den Camp H."/>
            <person name="Overmann J."/>
            <person name="Amann R."/>
            <person name="Jetten M.S.M."/>
            <person name="Mascher T."/>
            <person name="Medema M.H."/>
            <person name="Devos D.P."/>
            <person name="Kaster A.-K."/>
            <person name="Ovreas L."/>
            <person name="Rohde M."/>
            <person name="Galperin M.Y."/>
            <person name="Jogler C."/>
        </authorList>
    </citation>
    <scope>NUCLEOTIDE SEQUENCE [LARGE SCALE GENOMIC DNA]</scope>
    <source>
        <strain evidence="7 8">CA12</strain>
    </source>
</reference>
<dbReference type="GO" id="GO:0005524">
    <property type="term" value="F:ATP binding"/>
    <property type="evidence" value="ECO:0007669"/>
    <property type="project" value="UniProtKB-KW"/>
</dbReference>
<dbReference type="PROSITE" id="PS51794">
    <property type="entry name" value="DAC"/>
    <property type="match status" value="1"/>
</dbReference>
<protein>
    <submittedName>
        <fullName evidence="7">DNA integrity scanning protein DisA</fullName>
        <ecNumber evidence="7">2.7.7.85</ecNumber>
    </submittedName>
</protein>
<dbReference type="Pfam" id="PF02457">
    <property type="entry name" value="DAC"/>
    <property type="match status" value="1"/>
</dbReference>
<dbReference type="PANTHER" id="PTHR34185">
    <property type="entry name" value="DIADENYLATE CYCLASE"/>
    <property type="match status" value="1"/>
</dbReference>
<accession>A0A517PDA2</accession>
<dbReference type="EC" id="2.7.7.85" evidence="7"/>
<gene>
    <name evidence="7" type="primary">disA</name>
    <name evidence="7" type="ORF">CA12_34700</name>
</gene>
<dbReference type="PANTHER" id="PTHR34185:SF1">
    <property type="entry name" value="DIADENYLATE CYCLASE"/>
    <property type="match status" value="1"/>
</dbReference>
<keyword evidence="8" id="KW-1185">Reference proteome</keyword>
<dbReference type="PIRSF" id="PIRSF019073">
    <property type="entry name" value="UCP019073"/>
    <property type="match status" value="1"/>
</dbReference>
<proteinExistence type="inferred from homology"/>
<dbReference type="RefSeq" id="WP_145360229.1">
    <property type="nucleotide sequence ID" value="NZ_CP036265.1"/>
</dbReference>
<keyword evidence="4" id="KW-0547">Nucleotide-binding</keyword>
<evidence type="ECO:0000313" key="7">
    <source>
        <dbReference type="EMBL" id="QDT17349.1"/>
    </source>
</evidence>
<dbReference type="SUPFAM" id="SSF143597">
    <property type="entry name" value="YojJ-like"/>
    <property type="match status" value="1"/>
</dbReference>
<keyword evidence="2 7" id="KW-0808">Transferase</keyword>
<evidence type="ECO:0000256" key="1">
    <source>
        <dbReference type="ARBA" id="ARBA00000877"/>
    </source>
</evidence>
<evidence type="ECO:0000259" key="6">
    <source>
        <dbReference type="PROSITE" id="PS51794"/>
    </source>
</evidence>
<name>A0A517PDA2_9PLAN</name>
<dbReference type="InterPro" id="IPR036888">
    <property type="entry name" value="DNA_integrity_DisA_N_sf"/>
</dbReference>
<keyword evidence="3 7" id="KW-0548">Nucleotidyltransferase</keyword>
<dbReference type="GO" id="GO:0106408">
    <property type="term" value="F:diadenylate cyclase activity"/>
    <property type="evidence" value="ECO:0007669"/>
    <property type="project" value="UniProtKB-EC"/>
</dbReference>
<dbReference type="HAMAP" id="MF_00840">
    <property type="entry name" value="DacZ"/>
    <property type="match status" value="1"/>
</dbReference>
<dbReference type="KEGG" id="acaf:CA12_34700"/>
<dbReference type="InterPro" id="IPR048544">
    <property type="entry name" value="DacZ_P"/>
</dbReference>
<evidence type="ECO:0000256" key="5">
    <source>
        <dbReference type="ARBA" id="ARBA00022840"/>
    </source>
</evidence>
<organism evidence="7 8">
    <name type="scientific">Alienimonas californiensis</name>
    <dbReference type="NCBI Taxonomy" id="2527989"/>
    <lineage>
        <taxon>Bacteria</taxon>
        <taxon>Pseudomonadati</taxon>
        <taxon>Planctomycetota</taxon>
        <taxon>Planctomycetia</taxon>
        <taxon>Planctomycetales</taxon>
        <taxon>Planctomycetaceae</taxon>
        <taxon>Alienimonas</taxon>
    </lineage>
</organism>
<dbReference type="OrthoDB" id="9775217at2"/>
<dbReference type="Pfam" id="PF21755">
    <property type="entry name" value="DacZ_P"/>
    <property type="match status" value="1"/>
</dbReference>
<dbReference type="InterPro" id="IPR003390">
    <property type="entry name" value="DNA_integrity_scan_DisA_N"/>
</dbReference>
<comment type="catalytic activity">
    <reaction evidence="1">
        <text>2 ATP = 3',3'-c-di-AMP + 2 diphosphate</text>
        <dbReference type="Rhea" id="RHEA:35655"/>
        <dbReference type="ChEBI" id="CHEBI:30616"/>
        <dbReference type="ChEBI" id="CHEBI:33019"/>
        <dbReference type="ChEBI" id="CHEBI:71500"/>
        <dbReference type="EC" id="2.7.7.85"/>
    </reaction>
</comment>
<feature type="domain" description="DAC" evidence="6">
    <location>
        <begin position="133"/>
        <end position="291"/>
    </location>
</feature>
<evidence type="ECO:0000256" key="2">
    <source>
        <dbReference type="ARBA" id="ARBA00022679"/>
    </source>
</evidence>
<dbReference type="Proteomes" id="UP000318741">
    <property type="component" value="Chromosome"/>
</dbReference>
<sequence>MPPVSSQDRDLSLLTAAKRAALDAGGAPVLALLDVPPDFAAWTDLLKRTRLIVASDRPVVQNAARAVELPVVALQHEPQTRQTQLSQALLEAIADDLLASGDTVVCLYSLFEKHGVDSLSVVSLADHLSRLTSRDLRRLDTQVPLETLRQVVDLAVEIGHEGREGKKVGALFAVGDHERVMALSHEQVHDPFRGYSRKDRLIRNPRVQESIKEIAQMDGAFVVGSDGLMHGAGRNLNAPAEGLTLSKGLGARHWAAAAMSKVTDAILVAVSESTGTVRVFQNGRVVLRIEPVERGLRWSELHTEPPSD</sequence>
<dbReference type="Gene3D" id="3.40.1700.10">
    <property type="entry name" value="DNA integrity scanning protein, DisA, N-terminal domain"/>
    <property type="match status" value="1"/>
</dbReference>
<evidence type="ECO:0000256" key="4">
    <source>
        <dbReference type="ARBA" id="ARBA00022741"/>
    </source>
</evidence>
<dbReference type="AlphaFoldDB" id="A0A517PDA2"/>
<evidence type="ECO:0000313" key="8">
    <source>
        <dbReference type="Proteomes" id="UP000318741"/>
    </source>
</evidence>
<evidence type="ECO:0000256" key="3">
    <source>
        <dbReference type="ARBA" id="ARBA00022695"/>
    </source>
</evidence>
<keyword evidence="5" id="KW-0067">ATP-binding</keyword>
<dbReference type="InterPro" id="IPR014499">
    <property type="entry name" value="DAC_DacZ"/>
</dbReference>
<dbReference type="EMBL" id="CP036265">
    <property type="protein sequence ID" value="QDT17349.1"/>
    <property type="molecule type" value="Genomic_DNA"/>
</dbReference>
<dbReference type="GO" id="GO:0004016">
    <property type="term" value="F:adenylate cyclase activity"/>
    <property type="evidence" value="ECO:0007669"/>
    <property type="project" value="TreeGrafter"/>
</dbReference>
<dbReference type="InterPro" id="IPR050338">
    <property type="entry name" value="DisA"/>
</dbReference>